<protein>
    <submittedName>
        <fullName evidence="2">DUF2244 domain-containing protein</fullName>
    </submittedName>
</protein>
<feature type="transmembrane region" description="Helical" evidence="1">
    <location>
        <begin position="65"/>
        <end position="84"/>
    </location>
</feature>
<evidence type="ECO:0000313" key="2">
    <source>
        <dbReference type="EMBL" id="TRD21737.1"/>
    </source>
</evidence>
<dbReference type="EMBL" id="VFSV01000010">
    <property type="protein sequence ID" value="TRD21737.1"/>
    <property type="molecule type" value="Genomic_DNA"/>
</dbReference>
<keyword evidence="1" id="KW-0812">Transmembrane</keyword>
<comment type="caution">
    <text evidence="2">The sequence shown here is derived from an EMBL/GenBank/DDBJ whole genome shotgun (WGS) entry which is preliminary data.</text>
</comment>
<gene>
    <name evidence="2" type="ORF">FEV53_08325</name>
</gene>
<dbReference type="InterPro" id="IPR019253">
    <property type="entry name" value="DUF2244_TM"/>
</dbReference>
<reference evidence="2 3" key="1">
    <citation type="submission" date="2019-06" db="EMBL/GenBank/DDBJ databases">
        <title>Paenimaribius caenipelagi gen. nov., sp. nov., isolated from a tidal flat.</title>
        <authorList>
            <person name="Yoon J.-H."/>
        </authorList>
    </citation>
    <scope>NUCLEOTIDE SEQUENCE [LARGE SCALE GENOMIC DNA]</scope>
    <source>
        <strain evidence="2 3">JBTF-M29</strain>
    </source>
</reference>
<dbReference type="Proteomes" id="UP000318590">
    <property type="component" value="Unassembled WGS sequence"/>
</dbReference>
<feature type="transmembrane region" description="Helical" evidence="1">
    <location>
        <begin position="39"/>
        <end position="59"/>
    </location>
</feature>
<dbReference type="OrthoDB" id="9808190at2"/>
<evidence type="ECO:0000313" key="3">
    <source>
        <dbReference type="Proteomes" id="UP000318590"/>
    </source>
</evidence>
<dbReference type="Pfam" id="PF10003">
    <property type="entry name" value="DUF2244"/>
    <property type="match status" value="1"/>
</dbReference>
<keyword evidence="1" id="KW-1133">Transmembrane helix</keyword>
<accession>A0A547Q5V1</accession>
<dbReference type="AlphaFoldDB" id="A0A547Q5V1"/>
<name>A0A547Q5V1_9RHOB</name>
<keyword evidence="3" id="KW-1185">Reference proteome</keyword>
<dbReference type="RefSeq" id="WP_142834346.1">
    <property type="nucleotide sequence ID" value="NZ_VFSV01000010.1"/>
</dbReference>
<sequence>MPVEWRKSDEAPGNTGAFSHVGGQPYASALLWPHRSLPLPGFAAVMGITFVLIVIPTLPLLGTPVFWGLLPFVMGAVALLYVMIRRNYRDGHLHEELTIWSDRVLLVRTDPRRPQRSWECNPHWIRLSLHQDKGPVEKYLTLKGSGREVELGAFLSPEEREELYDELDHLLKRLPL</sequence>
<keyword evidence="1" id="KW-0472">Membrane</keyword>
<proteinExistence type="predicted"/>
<organism evidence="2 3">
    <name type="scientific">Palleronia caenipelagi</name>
    <dbReference type="NCBI Taxonomy" id="2489174"/>
    <lineage>
        <taxon>Bacteria</taxon>
        <taxon>Pseudomonadati</taxon>
        <taxon>Pseudomonadota</taxon>
        <taxon>Alphaproteobacteria</taxon>
        <taxon>Rhodobacterales</taxon>
        <taxon>Roseobacteraceae</taxon>
        <taxon>Palleronia</taxon>
    </lineage>
</organism>
<evidence type="ECO:0000256" key="1">
    <source>
        <dbReference type="SAM" id="Phobius"/>
    </source>
</evidence>